<reference evidence="1 2" key="1">
    <citation type="journal article" date="2019" name="Int. J. Syst. Evol. Microbiol.">
        <title>The Global Catalogue of Microorganisms (GCM) 10K type strain sequencing project: providing services to taxonomists for standard genome sequencing and annotation.</title>
        <authorList>
            <consortium name="The Broad Institute Genomics Platform"/>
            <consortium name="The Broad Institute Genome Sequencing Center for Infectious Disease"/>
            <person name="Wu L."/>
            <person name="Ma J."/>
        </authorList>
    </citation>
    <scope>NUCLEOTIDE SEQUENCE [LARGE SCALE GENOMIC DNA]</scope>
    <source>
        <strain evidence="1 2">XZGYJ-43</strain>
    </source>
</reference>
<dbReference type="Pfam" id="PF25257">
    <property type="entry name" value="DUF7858"/>
    <property type="match status" value="1"/>
</dbReference>
<dbReference type="RefSeq" id="WP_279527950.1">
    <property type="nucleotide sequence ID" value="NZ_CP122312.1"/>
</dbReference>
<accession>A0ABD5Z7Q6</accession>
<dbReference type="AlphaFoldDB" id="A0ABD5Z7Q6"/>
<dbReference type="Proteomes" id="UP001596447">
    <property type="component" value="Unassembled WGS sequence"/>
</dbReference>
<name>A0ABD5Z7Q6_9EURY</name>
<comment type="caution">
    <text evidence="1">The sequence shown here is derived from an EMBL/GenBank/DDBJ whole genome shotgun (WGS) entry which is preliminary data.</text>
</comment>
<dbReference type="InterPro" id="IPR057180">
    <property type="entry name" value="DUF7858"/>
</dbReference>
<dbReference type="EMBL" id="JBHTAR010000011">
    <property type="protein sequence ID" value="MFC7201196.1"/>
    <property type="molecule type" value="Genomic_DNA"/>
</dbReference>
<gene>
    <name evidence="1" type="ORF">ACFQJ9_17575</name>
</gene>
<protein>
    <submittedName>
        <fullName evidence="1">Uncharacterized protein</fullName>
    </submittedName>
</protein>
<keyword evidence="2" id="KW-1185">Reference proteome</keyword>
<organism evidence="1 2">
    <name type="scientific">Halospeciosus flavus</name>
    <dbReference type="NCBI Taxonomy" id="3032283"/>
    <lineage>
        <taxon>Archaea</taxon>
        <taxon>Methanobacteriati</taxon>
        <taxon>Methanobacteriota</taxon>
        <taxon>Stenosarchaea group</taxon>
        <taxon>Halobacteria</taxon>
        <taxon>Halobacteriales</taxon>
        <taxon>Halobacteriaceae</taxon>
        <taxon>Halospeciosus</taxon>
    </lineage>
</organism>
<sequence length="170" mass="17498">MGLSDIAAGLEVTTRQRERGVAAVDGTDTTLAERLAPFADDLPCSAERAATVLDTYLGGTSVGDAAGAAGLAPVEGAKVLHRLGVEGLSPLTPLGRDVVRDWLDARLPRNEAVELAGGSEAEFALAAYVETHESLDGAREVVDGAFLEGDASVEKRDTLADAVGDAGSFY</sequence>
<evidence type="ECO:0000313" key="2">
    <source>
        <dbReference type="Proteomes" id="UP001596447"/>
    </source>
</evidence>
<evidence type="ECO:0000313" key="1">
    <source>
        <dbReference type="EMBL" id="MFC7201196.1"/>
    </source>
</evidence>
<proteinExistence type="predicted"/>